<gene>
    <name evidence="1" type="ORF">Scep_019858</name>
</gene>
<dbReference type="EMBL" id="JBBNAG010000008">
    <property type="protein sequence ID" value="KAK9112339.1"/>
    <property type="molecule type" value="Genomic_DNA"/>
</dbReference>
<protein>
    <submittedName>
        <fullName evidence="1">Uncharacterized protein</fullName>
    </submittedName>
</protein>
<proteinExistence type="predicted"/>
<accession>A0AAP0IBF8</accession>
<evidence type="ECO:0000313" key="1">
    <source>
        <dbReference type="EMBL" id="KAK9112339.1"/>
    </source>
</evidence>
<evidence type="ECO:0000313" key="2">
    <source>
        <dbReference type="Proteomes" id="UP001419268"/>
    </source>
</evidence>
<organism evidence="1 2">
    <name type="scientific">Stephania cephalantha</name>
    <dbReference type="NCBI Taxonomy" id="152367"/>
    <lineage>
        <taxon>Eukaryota</taxon>
        <taxon>Viridiplantae</taxon>
        <taxon>Streptophyta</taxon>
        <taxon>Embryophyta</taxon>
        <taxon>Tracheophyta</taxon>
        <taxon>Spermatophyta</taxon>
        <taxon>Magnoliopsida</taxon>
        <taxon>Ranunculales</taxon>
        <taxon>Menispermaceae</taxon>
        <taxon>Menispermoideae</taxon>
        <taxon>Cissampelideae</taxon>
        <taxon>Stephania</taxon>
    </lineage>
</organism>
<reference evidence="1 2" key="1">
    <citation type="submission" date="2024-01" db="EMBL/GenBank/DDBJ databases">
        <title>Genome assemblies of Stephania.</title>
        <authorList>
            <person name="Yang L."/>
        </authorList>
    </citation>
    <scope>NUCLEOTIDE SEQUENCE [LARGE SCALE GENOMIC DNA]</scope>
    <source>
        <strain evidence="1">JXDWG</strain>
        <tissue evidence="1">Leaf</tissue>
    </source>
</reference>
<name>A0AAP0IBF8_9MAGN</name>
<comment type="caution">
    <text evidence="1">The sequence shown here is derived from an EMBL/GenBank/DDBJ whole genome shotgun (WGS) entry which is preliminary data.</text>
</comment>
<keyword evidence="2" id="KW-1185">Reference proteome</keyword>
<sequence>MLFNRMKFSLTDLEIIKKCFGPQRHGHVFGYGGGIKRKLLEESNSSYIKEHEARLLEKDELNR</sequence>
<dbReference type="AlphaFoldDB" id="A0AAP0IBF8"/>
<dbReference type="Proteomes" id="UP001419268">
    <property type="component" value="Unassembled WGS sequence"/>
</dbReference>